<name>A0A916YFF3_9BACT</name>
<feature type="transmembrane region" description="Helical" evidence="1">
    <location>
        <begin position="101"/>
        <end position="120"/>
    </location>
</feature>
<proteinExistence type="predicted"/>
<comment type="caution">
    <text evidence="2">The sequence shown here is derived from an EMBL/GenBank/DDBJ whole genome shotgun (WGS) entry which is preliminary data.</text>
</comment>
<reference evidence="2" key="1">
    <citation type="journal article" date="2014" name="Int. J. Syst. Evol. Microbiol.">
        <title>Complete genome sequence of Corynebacterium casei LMG S-19264T (=DSM 44701T), isolated from a smear-ripened cheese.</title>
        <authorList>
            <consortium name="US DOE Joint Genome Institute (JGI-PGF)"/>
            <person name="Walter F."/>
            <person name="Albersmeier A."/>
            <person name="Kalinowski J."/>
            <person name="Ruckert C."/>
        </authorList>
    </citation>
    <scope>NUCLEOTIDE SEQUENCE</scope>
    <source>
        <strain evidence="2">CGMCC 1.15958</strain>
    </source>
</reference>
<keyword evidence="3" id="KW-1185">Reference proteome</keyword>
<feature type="transmembrane region" description="Helical" evidence="1">
    <location>
        <begin position="76"/>
        <end position="95"/>
    </location>
</feature>
<gene>
    <name evidence="2" type="ORF">GCM10011514_03110</name>
</gene>
<evidence type="ECO:0000256" key="1">
    <source>
        <dbReference type="SAM" id="Phobius"/>
    </source>
</evidence>
<keyword evidence="1" id="KW-1133">Transmembrane helix</keyword>
<protein>
    <submittedName>
        <fullName evidence="2">Uncharacterized protein</fullName>
    </submittedName>
</protein>
<organism evidence="2 3">
    <name type="scientific">Emticicia aquatilis</name>
    <dbReference type="NCBI Taxonomy" id="1537369"/>
    <lineage>
        <taxon>Bacteria</taxon>
        <taxon>Pseudomonadati</taxon>
        <taxon>Bacteroidota</taxon>
        <taxon>Cytophagia</taxon>
        <taxon>Cytophagales</taxon>
        <taxon>Leadbetterellaceae</taxon>
        <taxon>Emticicia</taxon>
    </lineage>
</organism>
<dbReference type="AlphaFoldDB" id="A0A916YFF3"/>
<dbReference type="EMBL" id="BMKK01000001">
    <property type="protein sequence ID" value="GGD42503.1"/>
    <property type="molecule type" value="Genomic_DNA"/>
</dbReference>
<dbReference type="Proteomes" id="UP000609064">
    <property type="component" value="Unassembled WGS sequence"/>
</dbReference>
<sequence length="126" mass="14572">MKRLLNIGLLGLFLIGYLEWGTDKHTFIFQAEYELFSKIFESPLTFLHPFILVPLCGQILFLYIIIKDSTNARLRLIAVASLSIFMLFLLFIGLISQNFKIIASTLPFLIVATIIVKTNWKRTFNR</sequence>
<feature type="transmembrane region" description="Helical" evidence="1">
    <location>
        <begin position="45"/>
        <end position="64"/>
    </location>
</feature>
<accession>A0A916YFF3</accession>
<keyword evidence="1" id="KW-0812">Transmembrane</keyword>
<evidence type="ECO:0000313" key="2">
    <source>
        <dbReference type="EMBL" id="GGD42503.1"/>
    </source>
</evidence>
<dbReference type="RefSeq" id="WP_188763951.1">
    <property type="nucleotide sequence ID" value="NZ_BMKK01000001.1"/>
</dbReference>
<evidence type="ECO:0000313" key="3">
    <source>
        <dbReference type="Proteomes" id="UP000609064"/>
    </source>
</evidence>
<keyword evidence="1" id="KW-0472">Membrane</keyword>
<reference evidence="2" key="2">
    <citation type="submission" date="2020-09" db="EMBL/GenBank/DDBJ databases">
        <authorList>
            <person name="Sun Q."/>
            <person name="Zhou Y."/>
        </authorList>
    </citation>
    <scope>NUCLEOTIDE SEQUENCE</scope>
    <source>
        <strain evidence="2">CGMCC 1.15958</strain>
    </source>
</reference>